<keyword evidence="2" id="KW-1185">Reference proteome</keyword>
<organism evidence="1 2">
    <name type="scientific">Nicoliella lavandulae</name>
    <dbReference type="NCBI Taxonomy" id="3082954"/>
    <lineage>
        <taxon>Bacteria</taxon>
        <taxon>Bacillati</taxon>
        <taxon>Bacillota</taxon>
        <taxon>Bacilli</taxon>
        <taxon>Lactobacillales</taxon>
        <taxon>Lactobacillaceae</taxon>
        <taxon>Nicoliella</taxon>
    </lineage>
</organism>
<dbReference type="Proteomes" id="UP001370590">
    <property type="component" value="Unassembled WGS sequence"/>
</dbReference>
<evidence type="ECO:0000313" key="1">
    <source>
        <dbReference type="EMBL" id="MEJ6401186.1"/>
    </source>
</evidence>
<name>A0ABU8SMS5_9LACO</name>
<evidence type="ECO:0000313" key="2">
    <source>
        <dbReference type="Proteomes" id="UP001370590"/>
    </source>
</evidence>
<sequence>MVEKVTDLFSKCVDVSADVRADLANNVYHSRYLPLFMTLVHESNHSYRDFATQHFLSDVAARYAHSDINNENEIRNGLLTLFDQYLAHRRIIDFDVNSPFFQVVNRYYIEHLGGKYNPARFRNYVNGYLLTDVIESEDDVELAINNSILHNDASCQ</sequence>
<accession>A0ABU8SMS5</accession>
<protein>
    <submittedName>
        <fullName evidence="1">Uncharacterized protein</fullName>
    </submittedName>
</protein>
<reference evidence="1 2" key="1">
    <citation type="submission" date="2023-10" db="EMBL/GenBank/DDBJ databases">
        <title>Nicoliella lavandulae sp. nov. isolated from Lavandula angustifolia flowers.</title>
        <authorList>
            <person name="Alcantara C."/>
            <person name="Zuniga M."/>
            <person name="Landete J.M."/>
            <person name="Monedero V."/>
        </authorList>
    </citation>
    <scope>NUCLEOTIDE SEQUENCE [LARGE SCALE GENOMIC DNA]</scope>
    <source>
        <strain evidence="1 2">Es01</strain>
    </source>
</reference>
<dbReference type="EMBL" id="JAWMWH010000003">
    <property type="protein sequence ID" value="MEJ6401186.1"/>
    <property type="molecule type" value="Genomic_DNA"/>
</dbReference>
<proteinExistence type="predicted"/>
<dbReference type="RefSeq" id="WP_339961026.1">
    <property type="nucleotide sequence ID" value="NZ_JAWMWH010000003.1"/>
</dbReference>
<comment type="caution">
    <text evidence="1">The sequence shown here is derived from an EMBL/GenBank/DDBJ whole genome shotgun (WGS) entry which is preliminary data.</text>
</comment>
<gene>
    <name evidence="1" type="ORF">R4146_08555</name>
</gene>